<sequence>MQEAEKREKNSDSSKDVDDFSFAQSEMGEPQAENETIRTSGRKSTDRAETVEQVIGNDATTTVTIAEFGTAEGVVRTEESRSRFDLFKQVVDMQFTDIQVLYRTNPDFTGALLDHGKKAYEEVMKMEPELAAAPPSSLITRSAFKALARKYRSLASQYSTKIPTYALSYYGPEKEWKGLARYRDDTDIAAAIKGKDVEYAKVTTLMSTRKIEMTYYADVAGLVPEPLERTDGTSHNSEEDDFELGNGDLPPQWGMDFVVYAGTMTYGPWADRQRIAFNQAFLPSIFYHTPQTERLKPGDFRKHTAMNIEVEMREATVWRMPTRESSKDWLYDRSNVKKSADTTRKYGWLDVSIGPGSAVHYTVPLTAKKYGFEAELQLRLANIKVTSSVNHIEFLSARSCLVNASMPTPLQWDARRDWTFDVNLDQVRTFLLRDHTTLIGDLAKDWNSGPTGDFDHFVPMDYQFNFSLTNFEIKLYLNDFNIINQPLVIDDNAFLNICGPRIEGQVEVPLIRYRPESTTIPFSVNGENVIFTMDLPRWQTHNQNSFGNDRLHNLGKVQDLYLRGSYLYFSEVHPDHVEALTLAFDVKRINFRAFGWAIRRLMIMKENYFGGFNSWANMEEFRKKYEATIPSWGDAVEQKYRPGRSDKFEVNLDLRCEDGKIILPEDIYDCDGAIILPIPELQVHLRSHESLMQVSIDIGPTRAWYTPHSDSDFAEVGEDRRFREHPLHLNGISIRGNRLFGNPPLNPTYLCLWEIAMDDVEGCLDIQLIKGMMRAVQTFKYNYNDMENAPLWLYAPPVDPDATLLKFSLSTLSLSLPVKEYILQLGATQITVATNDLASSEYAKLLSVSVPSFVARIVRNTSVQPGAIEQTDRIAYLKAALFLDRHAAPADWKQGRMKQQRFIRAQDANSRRTGPLYGQAAPTEPFYNGVLYCPSPFDPAFAVEAEDTLSDGSVSTDWSLSDDDSSSSEEEGDVWKGPALRKRPSLKSNWRASRGLASTSLSPTVEKSPLDSSQSASPPSDDRQDYALTTISTGRVVETEMTPAVLGAIQAYQAAFKQTVSAISRMPLESAGGTYYPLPVKQDLTVSQVLDELLVTQASRIKSARSNQLQSIEQFLVQIPAVQLRLQQSCPPNARTGIATSIASDTTVDVRLETLQIRAQKAGQLVATGRHNVMQLFILNLESLSIRGEQNLTKTSVHLGHNDGFRKPQADLDDNLRFDLLVSDFRIEKSHPQEGNGRDSISARSININTGSLGPVLLCVIAMSWRGGIMAFSQSSHNLAKTTIEQLAISQITQGVRTVQDPQCLTSRFELLRHKDIAYIAASSKVNVHVAAREDPGWLALTLLRAVLKKRELSHQRIDIDTTATFDIKMIRDRNIRTISSWRKQNLEKEKTESIAYLELPDSKAPPAPALGFGNFKMNSIFVAELHIQMNDQRQGSEVILFVFNIKDTIASLVEDTKERLNLIGQGYPYAMSIARLI</sequence>
<accession>A0ACC2W0N5</accession>
<organism evidence="1 2">
    <name type="scientific">Naganishia cerealis</name>
    <dbReference type="NCBI Taxonomy" id="610337"/>
    <lineage>
        <taxon>Eukaryota</taxon>
        <taxon>Fungi</taxon>
        <taxon>Dikarya</taxon>
        <taxon>Basidiomycota</taxon>
        <taxon>Agaricomycotina</taxon>
        <taxon>Tremellomycetes</taxon>
        <taxon>Filobasidiales</taxon>
        <taxon>Filobasidiaceae</taxon>
        <taxon>Naganishia</taxon>
    </lineage>
</organism>
<keyword evidence="2" id="KW-1185">Reference proteome</keyword>
<gene>
    <name evidence="1" type="ORF">QFC19_003741</name>
</gene>
<evidence type="ECO:0000313" key="2">
    <source>
        <dbReference type="Proteomes" id="UP001241377"/>
    </source>
</evidence>
<protein>
    <submittedName>
        <fullName evidence="1">Uncharacterized protein</fullName>
    </submittedName>
</protein>
<dbReference type="Proteomes" id="UP001241377">
    <property type="component" value="Unassembled WGS sequence"/>
</dbReference>
<dbReference type="EMBL" id="JASBWR010000037">
    <property type="protein sequence ID" value="KAJ9104946.1"/>
    <property type="molecule type" value="Genomic_DNA"/>
</dbReference>
<comment type="caution">
    <text evidence="1">The sequence shown here is derived from an EMBL/GenBank/DDBJ whole genome shotgun (WGS) entry which is preliminary data.</text>
</comment>
<name>A0ACC2W0N5_9TREE</name>
<reference evidence="1" key="1">
    <citation type="submission" date="2023-04" db="EMBL/GenBank/DDBJ databases">
        <title>Draft Genome sequencing of Naganishia species isolated from polar environments using Oxford Nanopore Technology.</title>
        <authorList>
            <person name="Leo P."/>
            <person name="Venkateswaran K."/>
        </authorList>
    </citation>
    <scope>NUCLEOTIDE SEQUENCE</scope>
    <source>
        <strain evidence="1">MNA-CCFEE 5261</strain>
    </source>
</reference>
<evidence type="ECO:0000313" key="1">
    <source>
        <dbReference type="EMBL" id="KAJ9104946.1"/>
    </source>
</evidence>
<proteinExistence type="predicted"/>